<dbReference type="InterPro" id="IPR027417">
    <property type="entry name" value="P-loop_NTPase"/>
</dbReference>
<sequence>MTFHLFYLWLPSPEFAIARVAERVQMGGHNVPSETIRRRYHAGLKNFFAMYQQLADTWRIYDNSAPGSPRLLSTGERTIITTVVDAPLWDSLKGTYHG</sequence>
<dbReference type="RefSeq" id="WP_012470394.1">
    <property type="nucleotide sequence ID" value="NC_010814.1"/>
</dbReference>
<reference evidence="1 2" key="1">
    <citation type="submission" date="2008-05" db="EMBL/GenBank/DDBJ databases">
        <title>Complete sequence of chromosome of Geobacter lovleyi SZ.</title>
        <authorList>
            <consortium name="US DOE Joint Genome Institute"/>
            <person name="Lucas S."/>
            <person name="Copeland A."/>
            <person name="Lapidus A."/>
            <person name="Glavina del Rio T."/>
            <person name="Dalin E."/>
            <person name="Tice H."/>
            <person name="Bruce D."/>
            <person name="Goodwin L."/>
            <person name="Pitluck S."/>
            <person name="Chertkov O."/>
            <person name="Meincke L."/>
            <person name="Brettin T."/>
            <person name="Detter J.C."/>
            <person name="Han C."/>
            <person name="Tapia R."/>
            <person name="Kuske C.R."/>
            <person name="Schmutz J."/>
            <person name="Larimer F."/>
            <person name="Land M."/>
            <person name="Hauser L."/>
            <person name="Kyrpides N."/>
            <person name="Mikhailova N."/>
            <person name="Sung Y."/>
            <person name="Fletcher K.E."/>
            <person name="Ritalahti K.M."/>
            <person name="Loeffler F.E."/>
            <person name="Richardson P."/>
        </authorList>
    </citation>
    <scope>NUCLEOTIDE SEQUENCE [LARGE SCALE GENOMIC DNA]</scope>
    <source>
        <strain evidence="2">ATCC BAA-1151 / DSM 17278 / SZ</strain>
    </source>
</reference>
<dbReference type="HOGENOM" id="CLU_2329736_0_0_7"/>
<dbReference type="eggNOG" id="COG4185">
    <property type="taxonomic scope" value="Bacteria"/>
</dbReference>
<dbReference type="OrthoDB" id="9791543at2"/>
<gene>
    <name evidence="1" type="ordered locus">Glov_2345</name>
</gene>
<dbReference type="STRING" id="398767.Glov_2345"/>
<protein>
    <submittedName>
        <fullName evidence="1">Uncharacterized protein</fullName>
    </submittedName>
</protein>
<dbReference type="EMBL" id="CP001089">
    <property type="protein sequence ID" value="ACD96061.1"/>
    <property type="molecule type" value="Genomic_DNA"/>
</dbReference>
<accession>B3E574</accession>
<organism evidence="1 2">
    <name type="scientific">Trichlorobacter lovleyi (strain ATCC BAA-1151 / DSM 17278 / SZ)</name>
    <name type="common">Geobacter lovleyi</name>
    <dbReference type="NCBI Taxonomy" id="398767"/>
    <lineage>
        <taxon>Bacteria</taxon>
        <taxon>Pseudomonadati</taxon>
        <taxon>Thermodesulfobacteriota</taxon>
        <taxon>Desulfuromonadia</taxon>
        <taxon>Geobacterales</taxon>
        <taxon>Geobacteraceae</taxon>
        <taxon>Trichlorobacter</taxon>
    </lineage>
</organism>
<name>B3E574_TRIL1</name>
<keyword evidence="2" id="KW-1185">Reference proteome</keyword>
<dbReference type="PANTHER" id="PTHR39206">
    <property type="entry name" value="SLL8004 PROTEIN"/>
    <property type="match status" value="1"/>
</dbReference>
<evidence type="ECO:0000313" key="1">
    <source>
        <dbReference type="EMBL" id="ACD96061.1"/>
    </source>
</evidence>
<dbReference type="Gene3D" id="3.40.50.300">
    <property type="entry name" value="P-loop containing nucleotide triphosphate hydrolases"/>
    <property type="match status" value="1"/>
</dbReference>
<dbReference type="KEGG" id="glo:Glov_2345"/>
<dbReference type="AlphaFoldDB" id="B3E574"/>
<evidence type="ECO:0000313" key="2">
    <source>
        <dbReference type="Proteomes" id="UP000002420"/>
    </source>
</evidence>
<dbReference type="PANTHER" id="PTHR39206:SF1">
    <property type="entry name" value="SLL8004 PROTEIN"/>
    <property type="match status" value="1"/>
</dbReference>
<dbReference type="Proteomes" id="UP000002420">
    <property type="component" value="Chromosome"/>
</dbReference>
<proteinExistence type="predicted"/>